<protein>
    <recommendedName>
        <fullName evidence="1">DUF234 domain-containing protein</fullName>
    </recommendedName>
</protein>
<evidence type="ECO:0000259" key="1">
    <source>
        <dbReference type="Pfam" id="PF03008"/>
    </source>
</evidence>
<dbReference type="Proteomes" id="UP000494179">
    <property type="component" value="Unassembled WGS sequence"/>
</dbReference>
<dbReference type="EMBL" id="CABWKE010000030">
    <property type="protein sequence ID" value="VWQ28674.1"/>
    <property type="molecule type" value="Genomic_DNA"/>
</dbReference>
<accession>A0A8U0L4D7</accession>
<dbReference type="Proteomes" id="UP000494270">
    <property type="component" value="Unassembled WGS sequence"/>
</dbReference>
<dbReference type="Pfam" id="PF03008">
    <property type="entry name" value="DUF234"/>
    <property type="match status" value="1"/>
</dbReference>
<reference evidence="4 5" key="1">
    <citation type="submission" date="2019-10" db="EMBL/GenBank/DDBJ databases">
        <authorList>
            <consortium name="Melissa Lawson"/>
            <person name="O'neill I."/>
        </authorList>
    </citation>
    <scope>NUCLEOTIDE SEQUENCE [LARGE SCALE GENOMIC DNA]</scope>
    <source>
        <strain evidence="3">LH_664</strain>
        <strain evidence="2">LH_665</strain>
    </source>
</reference>
<evidence type="ECO:0000313" key="2">
    <source>
        <dbReference type="EMBL" id="VWQ28674.1"/>
    </source>
</evidence>
<name>A0A8U0L4D7_BIFLI</name>
<organism evidence="2 5">
    <name type="scientific">Bifidobacterium longum subsp. infantis</name>
    <dbReference type="NCBI Taxonomy" id="1682"/>
    <lineage>
        <taxon>Bacteria</taxon>
        <taxon>Bacillati</taxon>
        <taxon>Actinomycetota</taxon>
        <taxon>Actinomycetes</taxon>
        <taxon>Bifidobacteriales</taxon>
        <taxon>Bifidobacteriaceae</taxon>
        <taxon>Bifidobacterium</taxon>
    </lineage>
</organism>
<evidence type="ECO:0000313" key="4">
    <source>
        <dbReference type="Proteomes" id="UP000494179"/>
    </source>
</evidence>
<feature type="domain" description="DUF234" evidence="1">
    <location>
        <begin position="19"/>
        <end position="59"/>
    </location>
</feature>
<gene>
    <name evidence="3" type="ORF">BIFLH664_01654</name>
    <name evidence="2" type="ORF">BIFLH665_01781</name>
</gene>
<dbReference type="EMBL" id="CABWKI010000028">
    <property type="protein sequence ID" value="VWQ36990.1"/>
    <property type="molecule type" value="Genomic_DNA"/>
</dbReference>
<dbReference type="RefSeq" id="WP_080714863.1">
    <property type="nucleotide sequence ID" value="NZ_CABWKE010000030.1"/>
</dbReference>
<sequence length="71" mass="7708">MGAVEQNAGSIAARRLALGEAFATYVGQQFEAICAQWLAYANAAGKLPFLATSFGKWWEPTRQNTNRPTST</sequence>
<evidence type="ECO:0000313" key="3">
    <source>
        <dbReference type="EMBL" id="VWQ36990.1"/>
    </source>
</evidence>
<dbReference type="AlphaFoldDB" id="A0A8U0L4D7"/>
<comment type="caution">
    <text evidence="2">The sequence shown here is derived from an EMBL/GenBank/DDBJ whole genome shotgun (WGS) entry which is preliminary data.</text>
</comment>
<proteinExistence type="predicted"/>
<dbReference type="InterPro" id="IPR004256">
    <property type="entry name" value="DUF234"/>
</dbReference>
<evidence type="ECO:0000313" key="5">
    <source>
        <dbReference type="Proteomes" id="UP000494270"/>
    </source>
</evidence>